<dbReference type="InterPro" id="IPR043129">
    <property type="entry name" value="ATPase_NBD"/>
</dbReference>
<dbReference type="PANTHER" id="PTHR18964">
    <property type="entry name" value="ROK (REPRESSOR, ORF, KINASE) FAMILY"/>
    <property type="match status" value="1"/>
</dbReference>
<sequence length="401" mass="40461">MRGSNLDRVRRGNLATVLGLVHRGGALSRAEITRTTGLSRSTVAALIAELTDLGFVLESGPGATAKVGRPSPLVHPDPGCVAITVNPELDAVTVGVVSLGGKVRTRVRNEVGHPVTAAETVEIVVGDLADLAPELASSRVAGIGVAVPGLVREGDGVVRWAPHLGWREEPIAAALHRATGHAAFAANDASLGALAEHIFGAGVGVRDLVYLNGGASGIGGGVITGGAPLGGVGGYAGEFGRTRPGVRDPADRAVADGTLEDEVGRARLLALLGLDSADQVELSAALAASADRAVRAELARQARVLSVAVSNAVNVLDPEMVVLGGFLADVLRADPEGFTGLVRDQSVGPASEGVRIVPAALGADLLMIGAGQLALHRLLADPAAIRDRSGVNGPPAPDRGA</sequence>
<dbReference type="GO" id="GO:0006355">
    <property type="term" value="P:regulation of DNA-templated transcription"/>
    <property type="evidence" value="ECO:0007669"/>
    <property type="project" value="InterPro"/>
</dbReference>
<feature type="domain" description="HTH marR-type" evidence="2">
    <location>
        <begin position="16"/>
        <end position="56"/>
    </location>
</feature>
<evidence type="ECO:0000313" key="4">
    <source>
        <dbReference type="Proteomes" id="UP000580474"/>
    </source>
</evidence>
<reference evidence="3 4" key="1">
    <citation type="submission" date="2020-08" db="EMBL/GenBank/DDBJ databases">
        <title>Sequencing the genomes of 1000 actinobacteria strains.</title>
        <authorList>
            <person name="Klenk H.-P."/>
        </authorList>
    </citation>
    <scope>NUCLEOTIDE SEQUENCE [LARGE SCALE GENOMIC DNA]</scope>
    <source>
        <strain evidence="3 4">DSM 45582</strain>
    </source>
</reference>
<dbReference type="InterPro" id="IPR000835">
    <property type="entry name" value="HTH_MarR-typ"/>
</dbReference>
<evidence type="ECO:0000259" key="2">
    <source>
        <dbReference type="Pfam" id="PF12802"/>
    </source>
</evidence>
<keyword evidence="3" id="KW-0418">Kinase</keyword>
<keyword evidence="3" id="KW-0808">Transferase</keyword>
<dbReference type="PANTHER" id="PTHR18964:SF149">
    <property type="entry name" value="BIFUNCTIONAL UDP-N-ACETYLGLUCOSAMINE 2-EPIMERASE_N-ACETYLMANNOSAMINE KINASE"/>
    <property type="match status" value="1"/>
</dbReference>
<evidence type="ECO:0000313" key="3">
    <source>
        <dbReference type="EMBL" id="MBB5069004.1"/>
    </source>
</evidence>
<dbReference type="SUPFAM" id="SSF46785">
    <property type="entry name" value="Winged helix' DNA-binding domain"/>
    <property type="match status" value="1"/>
</dbReference>
<evidence type="ECO:0000256" key="1">
    <source>
        <dbReference type="ARBA" id="ARBA00006479"/>
    </source>
</evidence>
<dbReference type="GO" id="GO:0003677">
    <property type="term" value="F:DNA binding"/>
    <property type="evidence" value="ECO:0007669"/>
    <property type="project" value="InterPro"/>
</dbReference>
<dbReference type="GO" id="GO:0016301">
    <property type="term" value="F:kinase activity"/>
    <property type="evidence" value="ECO:0007669"/>
    <property type="project" value="UniProtKB-KW"/>
</dbReference>
<dbReference type="Proteomes" id="UP000580474">
    <property type="component" value="Unassembled WGS sequence"/>
</dbReference>
<accession>A0A840NBM5</accession>
<protein>
    <submittedName>
        <fullName evidence="3">Putative NBD/HSP70 family sugar kinase</fullName>
    </submittedName>
</protein>
<dbReference type="Pfam" id="PF00480">
    <property type="entry name" value="ROK"/>
    <property type="match status" value="1"/>
</dbReference>
<dbReference type="Gene3D" id="1.10.10.10">
    <property type="entry name" value="Winged helix-like DNA-binding domain superfamily/Winged helix DNA-binding domain"/>
    <property type="match status" value="1"/>
</dbReference>
<dbReference type="AlphaFoldDB" id="A0A840NBM5"/>
<dbReference type="RefSeq" id="WP_184478754.1">
    <property type="nucleotide sequence ID" value="NZ_JACHIV010000001.1"/>
</dbReference>
<comment type="caution">
    <text evidence="3">The sequence shown here is derived from an EMBL/GenBank/DDBJ whole genome shotgun (WGS) entry which is preliminary data.</text>
</comment>
<dbReference type="SUPFAM" id="SSF53067">
    <property type="entry name" value="Actin-like ATPase domain"/>
    <property type="match status" value="1"/>
</dbReference>
<dbReference type="Gene3D" id="3.30.420.40">
    <property type="match status" value="2"/>
</dbReference>
<proteinExistence type="inferred from homology"/>
<comment type="similarity">
    <text evidence="1">Belongs to the ROK (NagC/XylR) family.</text>
</comment>
<organism evidence="3 4">
    <name type="scientific">Saccharopolyspora gloriosae</name>
    <dbReference type="NCBI Taxonomy" id="455344"/>
    <lineage>
        <taxon>Bacteria</taxon>
        <taxon>Bacillati</taxon>
        <taxon>Actinomycetota</taxon>
        <taxon>Actinomycetes</taxon>
        <taxon>Pseudonocardiales</taxon>
        <taxon>Pseudonocardiaceae</taxon>
        <taxon>Saccharopolyspora</taxon>
    </lineage>
</organism>
<dbReference type="InterPro" id="IPR036388">
    <property type="entry name" value="WH-like_DNA-bd_sf"/>
</dbReference>
<dbReference type="EMBL" id="JACHIV010000001">
    <property type="protein sequence ID" value="MBB5069004.1"/>
    <property type="molecule type" value="Genomic_DNA"/>
</dbReference>
<dbReference type="Pfam" id="PF12802">
    <property type="entry name" value="MarR_2"/>
    <property type="match status" value="1"/>
</dbReference>
<name>A0A840NBM5_9PSEU</name>
<gene>
    <name evidence="3" type="ORF">BJ969_002092</name>
</gene>
<dbReference type="InterPro" id="IPR000600">
    <property type="entry name" value="ROK"/>
</dbReference>
<keyword evidence="4" id="KW-1185">Reference proteome</keyword>
<dbReference type="InterPro" id="IPR036390">
    <property type="entry name" value="WH_DNA-bd_sf"/>
</dbReference>